<name>A0A829YH02_9GAMM</name>
<dbReference type="InterPro" id="IPR053842">
    <property type="entry name" value="NikA-like"/>
</dbReference>
<organism evidence="1 2">
    <name type="scientific">Steroidobacter agaridevorans</name>
    <dbReference type="NCBI Taxonomy" id="2695856"/>
    <lineage>
        <taxon>Bacteria</taxon>
        <taxon>Pseudomonadati</taxon>
        <taxon>Pseudomonadota</taxon>
        <taxon>Gammaproteobacteria</taxon>
        <taxon>Steroidobacterales</taxon>
        <taxon>Steroidobacteraceae</taxon>
        <taxon>Steroidobacter</taxon>
    </lineage>
</organism>
<evidence type="ECO:0008006" key="3">
    <source>
        <dbReference type="Google" id="ProtNLM"/>
    </source>
</evidence>
<reference evidence="2" key="1">
    <citation type="submission" date="2020-01" db="EMBL/GenBank/DDBJ databases">
        <title>'Steroidobacter agaridevorans' sp. nov., agar-degrading bacteria isolated from rhizosphere soils.</title>
        <authorList>
            <person name="Ikenaga M."/>
            <person name="Kataoka M."/>
            <person name="Murouchi A."/>
            <person name="Katsuragi S."/>
            <person name="Sakai M."/>
        </authorList>
    </citation>
    <scope>NUCLEOTIDE SEQUENCE [LARGE SCALE GENOMIC DNA]</scope>
    <source>
        <strain evidence="2">YU21-B</strain>
    </source>
</reference>
<sequence length="165" mass="18203">MTTHSVVEAIARQQQLTESAWLRRLIETTLQSSGVVLQAGSNDEPPRQARLTIRLLADDQALLHARARARGMPMATYASVVIRSHLRGVAPLPTEERALLNQSIGQLSAIGRNLNQLARLANQGRKDVGPSREDLRALLRACEALRNHVRQIVDANLRSWEAGHG</sequence>
<evidence type="ECO:0000313" key="1">
    <source>
        <dbReference type="EMBL" id="GFE82490.1"/>
    </source>
</evidence>
<comment type="caution">
    <text evidence="1">The sequence shown here is derived from an EMBL/GenBank/DDBJ whole genome shotgun (WGS) entry which is preliminary data.</text>
</comment>
<evidence type="ECO:0000313" key="2">
    <source>
        <dbReference type="Proteomes" id="UP000445000"/>
    </source>
</evidence>
<keyword evidence="2" id="KW-1185">Reference proteome</keyword>
<accession>A0A829YH02</accession>
<dbReference type="Pfam" id="PF21983">
    <property type="entry name" value="NikA-like"/>
    <property type="match status" value="1"/>
</dbReference>
<protein>
    <recommendedName>
        <fullName evidence="3">Bacterial mobilisation domain-containing protein</fullName>
    </recommendedName>
</protein>
<gene>
    <name evidence="1" type="ORF">GCM10011487_44900</name>
</gene>
<dbReference type="Proteomes" id="UP000445000">
    <property type="component" value="Unassembled WGS sequence"/>
</dbReference>
<dbReference type="EMBL" id="BLJN01000004">
    <property type="protein sequence ID" value="GFE82490.1"/>
    <property type="molecule type" value="Genomic_DNA"/>
</dbReference>
<dbReference type="AlphaFoldDB" id="A0A829YH02"/>
<proteinExistence type="predicted"/>